<keyword evidence="2" id="KW-0812">Transmembrane</keyword>
<feature type="region of interest" description="Disordered" evidence="1">
    <location>
        <begin position="255"/>
        <end position="309"/>
    </location>
</feature>
<name>A0A4U5LQ26_STECR</name>
<evidence type="ECO:0000256" key="1">
    <source>
        <dbReference type="SAM" id="MobiDB-lite"/>
    </source>
</evidence>
<keyword evidence="2" id="KW-0472">Membrane</keyword>
<gene>
    <name evidence="3" type="ORF">L596_030657</name>
</gene>
<sequence>MERFRVDFTAFFVALFGLYAVTGYKTCVPSALQGYHIVSAKENAVFYFNIEQNKDKDLEGIYMQIKMDHEFISIESDKIKGVRLYLGYGNHIYVLHKISDGEKQFGLLYRTKITFDNETGIQKLINGSKIPFTDIENSFFWNDAIYFSSGSVTIKSKKYVVINAPDRAYKENIVYDIATGASYNDAVFGINSRQIVRQNCSENKKTPYCFMLASDGKKCHLINSSVLHDVILVPTSPVKKSTMLISSSITTTTTSSTTSTIMTTTSTQKSSSSTSAKASTLRTSPATSETKPKDEPPKTAMKQEATEDQKPGKSRLLPIILLLLAVLFLGALVVAMLPLPHFSPFDRCERLFREMNSPAPDFGALLLLLVVVFVNGFFAASPCKREDLEGYAVVTILGGSVPYFYAKNESFPDLPLNISAIDGKTVEHNQRIYASYDNVIYDLSNVLSESVLIRVEFRDGKPYASLDRVTKSFANLKDSYFKDGKICFKDATWTASSKQLSGRWSNHEEDVVYDIATGKKYTNGAISVINGVEVHREDCSNEFKAWKIFLEDSVLLQPGQFQVCFEQQHPRCDPSIIGCQATELSSAR</sequence>
<evidence type="ECO:0000313" key="4">
    <source>
        <dbReference type="Proteomes" id="UP000298663"/>
    </source>
</evidence>
<keyword evidence="2" id="KW-1133">Transmembrane helix</keyword>
<evidence type="ECO:0000256" key="2">
    <source>
        <dbReference type="SAM" id="Phobius"/>
    </source>
</evidence>
<keyword evidence="4" id="KW-1185">Reference proteome</keyword>
<comment type="caution">
    <text evidence="3">The sequence shown here is derived from an EMBL/GenBank/DDBJ whole genome shotgun (WGS) entry which is preliminary data.</text>
</comment>
<dbReference type="Proteomes" id="UP000298663">
    <property type="component" value="Unassembled WGS sequence"/>
</dbReference>
<feature type="transmembrane region" description="Helical" evidence="2">
    <location>
        <begin position="390"/>
        <end position="406"/>
    </location>
</feature>
<feature type="transmembrane region" description="Helical" evidence="2">
    <location>
        <begin position="316"/>
        <end position="339"/>
    </location>
</feature>
<dbReference type="EMBL" id="AZBU02000014">
    <property type="protein sequence ID" value="TKR58032.1"/>
    <property type="molecule type" value="Genomic_DNA"/>
</dbReference>
<proteinExistence type="predicted"/>
<feature type="compositionally biased region" description="Low complexity" evidence="1">
    <location>
        <begin position="255"/>
        <end position="284"/>
    </location>
</feature>
<reference evidence="3 4" key="1">
    <citation type="journal article" date="2015" name="Genome Biol.">
        <title>Comparative genomics of Steinernema reveals deeply conserved gene regulatory networks.</title>
        <authorList>
            <person name="Dillman A.R."/>
            <person name="Macchietto M."/>
            <person name="Porter C.F."/>
            <person name="Rogers A."/>
            <person name="Williams B."/>
            <person name="Antoshechkin I."/>
            <person name="Lee M.M."/>
            <person name="Goodwin Z."/>
            <person name="Lu X."/>
            <person name="Lewis E.E."/>
            <person name="Goodrich-Blair H."/>
            <person name="Stock S.P."/>
            <person name="Adams B.J."/>
            <person name="Sternberg P.W."/>
            <person name="Mortazavi A."/>
        </authorList>
    </citation>
    <scope>NUCLEOTIDE SEQUENCE [LARGE SCALE GENOMIC DNA]</scope>
    <source>
        <strain evidence="3 4">ALL</strain>
    </source>
</reference>
<evidence type="ECO:0000313" key="3">
    <source>
        <dbReference type="EMBL" id="TKR58032.1"/>
    </source>
</evidence>
<organism evidence="3 4">
    <name type="scientific">Steinernema carpocapsae</name>
    <name type="common">Entomopathogenic nematode</name>
    <dbReference type="NCBI Taxonomy" id="34508"/>
    <lineage>
        <taxon>Eukaryota</taxon>
        <taxon>Metazoa</taxon>
        <taxon>Ecdysozoa</taxon>
        <taxon>Nematoda</taxon>
        <taxon>Chromadorea</taxon>
        <taxon>Rhabditida</taxon>
        <taxon>Tylenchina</taxon>
        <taxon>Panagrolaimomorpha</taxon>
        <taxon>Strongyloidoidea</taxon>
        <taxon>Steinernematidae</taxon>
        <taxon>Steinernema</taxon>
    </lineage>
</organism>
<accession>A0A4U5LQ26</accession>
<feature type="transmembrane region" description="Helical" evidence="2">
    <location>
        <begin position="359"/>
        <end position="378"/>
    </location>
</feature>
<dbReference type="AlphaFoldDB" id="A0A4U5LQ26"/>
<reference evidence="3 4" key="2">
    <citation type="journal article" date="2019" name="G3 (Bethesda)">
        <title>Hybrid Assembly of the Genome of the Entomopathogenic Nematode Steinernema carpocapsae Identifies the X-Chromosome.</title>
        <authorList>
            <person name="Serra L."/>
            <person name="Macchietto M."/>
            <person name="Macias-Munoz A."/>
            <person name="McGill C.J."/>
            <person name="Rodriguez I.M."/>
            <person name="Rodriguez B."/>
            <person name="Murad R."/>
            <person name="Mortazavi A."/>
        </authorList>
    </citation>
    <scope>NUCLEOTIDE SEQUENCE [LARGE SCALE GENOMIC DNA]</scope>
    <source>
        <strain evidence="3 4">ALL</strain>
    </source>
</reference>
<protein>
    <submittedName>
        <fullName evidence="3">Uncharacterized protein</fullName>
    </submittedName>
</protein>